<accession>A0AAD6Y7U4</accession>
<gene>
    <name evidence="1" type="ORF">GGX14DRAFT_569734</name>
</gene>
<dbReference type="EMBL" id="JARJCW010000048">
    <property type="protein sequence ID" value="KAJ7204136.1"/>
    <property type="molecule type" value="Genomic_DNA"/>
</dbReference>
<evidence type="ECO:0000313" key="1">
    <source>
        <dbReference type="EMBL" id="KAJ7204136.1"/>
    </source>
</evidence>
<reference evidence="1" key="1">
    <citation type="submission" date="2023-03" db="EMBL/GenBank/DDBJ databases">
        <title>Massive genome expansion in bonnet fungi (Mycena s.s.) driven by repeated elements and novel gene families across ecological guilds.</title>
        <authorList>
            <consortium name="Lawrence Berkeley National Laboratory"/>
            <person name="Harder C.B."/>
            <person name="Miyauchi S."/>
            <person name="Viragh M."/>
            <person name="Kuo A."/>
            <person name="Thoen E."/>
            <person name="Andreopoulos B."/>
            <person name="Lu D."/>
            <person name="Skrede I."/>
            <person name="Drula E."/>
            <person name="Henrissat B."/>
            <person name="Morin E."/>
            <person name="Kohler A."/>
            <person name="Barry K."/>
            <person name="LaButti K."/>
            <person name="Morin E."/>
            <person name="Salamov A."/>
            <person name="Lipzen A."/>
            <person name="Mereny Z."/>
            <person name="Hegedus B."/>
            <person name="Baldrian P."/>
            <person name="Stursova M."/>
            <person name="Weitz H."/>
            <person name="Taylor A."/>
            <person name="Grigoriev I.V."/>
            <person name="Nagy L.G."/>
            <person name="Martin F."/>
            <person name="Kauserud H."/>
        </authorList>
    </citation>
    <scope>NUCLEOTIDE SEQUENCE</scope>
    <source>
        <strain evidence="1">9144</strain>
    </source>
</reference>
<proteinExistence type="predicted"/>
<organism evidence="1 2">
    <name type="scientific">Mycena pura</name>
    <dbReference type="NCBI Taxonomy" id="153505"/>
    <lineage>
        <taxon>Eukaryota</taxon>
        <taxon>Fungi</taxon>
        <taxon>Dikarya</taxon>
        <taxon>Basidiomycota</taxon>
        <taxon>Agaricomycotina</taxon>
        <taxon>Agaricomycetes</taxon>
        <taxon>Agaricomycetidae</taxon>
        <taxon>Agaricales</taxon>
        <taxon>Marasmiineae</taxon>
        <taxon>Mycenaceae</taxon>
        <taxon>Mycena</taxon>
    </lineage>
</organism>
<comment type="caution">
    <text evidence="1">The sequence shown here is derived from an EMBL/GenBank/DDBJ whole genome shotgun (WGS) entry which is preliminary data.</text>
</comment>
<dbReference type="Proteomes" id="UP001219525">
    <property type="component" value="Unassembled WGS sequence"/>
</dbReference>
<keyword evidence="2" id="KW-1185">Reference proteome</keyword>
<protein>
    <submittedName>
        <fullName evidence="1">Uncharacterized protein</fullName>
    </submittedName>
</protein>
<name>A0AAD6Y7U4_9AGAR</name>
<dbReference type="AlphaFoldDB" id="A0AAD6Y7U4"/>
<evidence type="ECO:0000313" key="2">
    <source>
        <dbReference type="Proteomes" id="UP001219525"/>
    </source>
</evidence>
<sequence length="183" mass="18998">MAKNAVDSATSVHISVPTLLVKFAHLISAYTAELLAAINDIRLGVATKERCYATPNVANSAPGPTAGSGPLSIPREPPSLYSGSFRASLLPSASPLWQFAPTGHALASGRGSSAIEGVLSPIRLPNSLPIARVCHEATVLCSALAPALSPWRMRDDGRNIAPPRLREEAARAAAAGPGAYQTR</sequence>